<dbReference type="STRING" id="320771.Cflav_PD0667"/>
<keyword evidence="3" id="KW-1185">Reference proteome</keyword>
<evidence type="ECO:0000256" key="1">
    <source>
        <dbReference type="SAM" id="SignalP"/>
    </source>
</evidence>
<dbReference type="Proteomes" id="UP000003688">
    <property type="component" value="Unassembled WGS sequence"/>
</dbReference>
<sequence length="227" mass="24622" precursor="true">MENRISGLALTLLTLGSGVISAQAEDSQAPPVLHLQQDSRLSLDQSPEHGIWKAGTGEGFKAGTKEAGFAFGAGLGMSIFGSKQAHDLALGKIHYGWIFTDVLGEEHWYRGNWELLGEGFGGVQYRPHHAYVAGGTAIFRYDFATGTCFIPFVDIGGGLTATDIGKPDLGGTFQFNLQAGGGVNYFWRDNSAITFEYRLLHISNAGIERPNLGLNTSMFYLGMSWFF</sequence>
<evidence type="ECO:0000313" key="2">
    <source>
        <dbReference type="EMBL" id="EEF57576.1"/>
    </source>
</evidence>
<dbReference type="OrthoDB" id="117207at2"/>
<dbReference type="Pfam" id="PF09411">
    <property type="entry name" value="PagL"/>
    <property type="match status" value="1"/>
</dbReference>
<feature type="signal peptide" evidence="1">
    <location>
        <begin position="1"/>
        <end position="24"/>
    </location>
</feature>
<protein>
    <submittedName>
        <fullName evidence="2">Orn/DAP/Arg decarboxylase 2</fullName>
    </submittedName>
</protein>
<dbReference type="RefSeq" id="WP_007418380.1">
    <property type="nucleotide sequence ID" value="NZ_ABOX02000063.1"/>
</dbReference>
<dbReference type="InterPro" id="IPR011250">
    <property type="entry name" value="OMP/PagP_B-barrel"/>
</dbReference>
<evidence type="ECO:0000313" key="3">
    <source>
        <dbReference type="Proteomes" id="UP000003688"/>
    </source>
</evidence>
<name>B9XRE2_PEDPL</name>
<comment type="caution">
    <text evidence="2">The sequence shown here is derived from an EMBL/GenBank/DDBJ whole genome shotgun (WGS) entry which is preliminary data.</text>
</comment>
<dbReference type="EMBL" id="ABOX02000063">
    <property type="protein sequence ID" value="EEF57576.1"/>
    <property type="molecule type" value="Genomic_DNA"/>
</dbReference>
<dbReference type="SUPFAM" id="SSF56925">
    <property type="entry name" value="OMPA-like"/>
    <property type="match status" value="1"/>
</dbReference>
<accession>B9XRE2</accession>
<feature type="chain" id="PRO_5002893396" evidence="1">
    <location>
        <begin position="25"/>
        <end position="227"/>
    </location>
</feature>
<keyword evidence="1" id="KW-0732">Signal</keyword>
<gene>
    <name evidence="2" type="ORF">Cflav_PD0667</name>
</gene>
<reference evidence="2 3" key="1">
    <citation type="journal article" date="2011" name="J. Bacteriol.">
        <title>Genome sequence of 'Pedosphaera parvula' Ellin514, an aerobic Verrucomicrobial isolate from pasture soil.</title>
        <authorList>
            <person name="Kant R."/>
            <person name="van Passel M.W."/>
            <person name="Sangwan P."/>
            <person name="Palva A."/>
            <person name="Lucas S."/>
            <person name="Copeland A."/>
            <person name="Lapidus A."/>
            <person name="Glavina Del Rio T."/>
            <person name="Dalin E."/>
            <person name="Tice H."/>
            <person name="Bruce D."/>
            <person name="Goodwin L."/>
            <person name="Pitluck S."/>
            <person name="Chertkov O."/>
            <person name="Larimer F.W."/>
            <person name="Land M.L."/>
            <person name="Hauser L."/>
            <person name="Brettin T.S."/>
            <person name="Detter J.C."/>
            <person name="Han S."/>
            <person name="de Vos W.M."/>
            <person name="Janssen P.H."/>
            <person name="Smidt H."/>
        </authorList>
    </citation>
    <scope>NUCLEOTIDE SEQUENCE [LARGE SCALE GENOMIC DNA]</scope>
    <source>
        <strain evidence="2 3">Ellin514</strain>
    </source>
</reference>
<proteinExistence type="predicted"/>
<dbReference type="Gene3D" id="2.40.160.20">
    <property type="match status" value="1"/>
</dbReference>
<dbReference type="AlphaFoldDB" id="B9XRE2"/>
<organism evidence="2 3">
    <name type="scientific">Pedosphaera parvula (strain Ellin514)</name>
    <dbReference type="NCBI Taxonomy" id="320771"/>
    <lineage>
        <taxon>Bacteria</taxon>
        <taxon>Pseudomonadati</taxon>
        <taxon>Verrucomicrobiota</taxon>
        <taxon>Pedosphaerae</taxon>
        <taxon>Pedosphaerales</taxon>
        <taxon>Pedosphaeraceae</taxon>
        <taxon>Pedosphaera</taxon>
    </lineage>
</organism>
<dbReference type="InterPro" id="IPR018550">
    <property type="entry name" value="Lipid-A_deacylase-rel"/>
</dbReference>